<dbReference type="STRING" id="1314790.A0A1Y1Y1W4"/>
<dbReference type="GO" id="GO:0006974">
    <property type="term" value="P:DNA damage response"/>
    <property type="evidence" value="ECO:0007669"/>
    <property type="project" value="TreeGrafter"/>
</dbReference>
<evidence type="ECO:0000256" key="5">
    <source>
        <dbReference type="SAM" id="MobiDB-lite"/>
    </source>
</evidence>
<feature type="compositionally biased region" description="Polar residues" evidence="5">
    <location>
        <begin position="154"/>
        <end position="167"/>
    </location>
</feature>
<dbReference type="GO" id="GO:0008622">
    <property type="term" value="C:epsilon DNA polymerase complex"/>
    <property type="evidence" value="ECO:0007669"/>
    <property type="project" value="TreeGrafter"/>
</dbReference>
<sequence length="167" mass="18217">MLPLDKLELPRSVLVEISKEGLPSGSIINKEAKSAISRAAVVFISYLTAVANEHAGTKKTISTNNVLQALSTVEFSEFIPTLELELMEYRRMMKEKKESKAKSNGSTSAVEEEAGDDLEETCIDDPTSPVASVRKRKVSIGSEEEEEPNKNRRTNGSTQSLESPSSA</sequence>
<feature type="compositionally biased region" description="Acidic residues" evidence="5">
    <location>
        <begin position="110"/>
        <end position="123"/>
    </location>
</feature>
<dbReference type="GO" id="GO:0006272">
    <property type="term" value="P:leading strand elongation"/>
    <property type="evidence" value="ECO:0007669"/>
    <property type="project" value="TreeGrafter"/>
</dbReference>
<dbReference type="GO" id="GO:0031490">
    <property type="term" value="F:chromatin DNA binding"/>
    <property type="evidence" value="ECO:0007669"/>
    <property type="project" value="TreeGrafter"/>
</dbReference>
<reference evidence="7 8" key="1">
    <citation type="submission" date="2016-07" db="EMBL/GenBank/DDBJ databases">
        <title>Pervasive Adenine N6-methylation of Active Genes in Fungi.</title>
        <authorList>
            <consortium name="DOE Joint Genome Institute"/>
            <person name="Mondo S.J."/>
            <person name="Dannebaum R.O."/>
            <person name="Kuo R.C."/>
            <person name="Labutti K."/>
            <person name="Haridas S."/>
            <person name="Kuo A."/>
            <person name="Salamov A."/>
            <person name="Ahrendt S.R."/>
            <person name="Lipzen A."/>
            <person name="Sullivan W."/>
            <person name="Andreopoulos W.B."/>
            <person name="Clum A."/>
            <person name="Lindquist E."/>
            <person name="Daum C."/>
            <person name="Ramamoorthy G.K."/>
            <person name="Gryganskyi A."/>
            <person name="Culley D."/>
            <person name="Magnuson J.K."/>
            <person name="James T.Y."/>
            <person name="O'Malley M.A."/>
            <person name="Stajich J.E."/>
            <person name="Spatafora J.W."/>
            <person name="Visel A."/>
            <person name="Grigoriev I.V."/>
        </authorList>
    </citation>
    <scope>NUCLEOTIDE SEQUENCE [LARGE SCALE GENOMIC DNA]</scope>
    <source>
        <strain evidence="7 8">CBS 931.73</strain>
    </source>
</reference>
<name>A0A1Y1Y1W4_9FUNG</name>
<feature type="domain" description="Transcription factor CBF/NF-Y/archaeal histone" evidence="6">
    <location>
        <begin position="8"/>
        <end position="70"/>
    </location>
</feature>
<dbReference type="GO" id="GO:0046982">
    <property type="term" value="F:protein heterodimerization activity"/>
    <property type="evidence" value="ECO:0007669"/>
    <property type="project" value="InterPro"/>
</dbReference>
<dbReference type="FunCoup" id="A0A1Y1Y1W4">
    <property type="interactions" value="107"/>
</dbReference>
<keyword evidence="8" id="KW-1185">Reference proteome</keyword>
<dbReference type="EMBL" id="MCFE01000310">
    <property type="protein sequence ID" value="ORX91716.1"/>
    <property type="molecule type" value="Genomic_DNA"/>
</dbReference>
<dbReference type="AlphaFoldDB" id="A0A1Y1Y1W4"/>
<dbReference type="PANTHER" id="PTHR46172:SF1">
    <property type="entry name" value="DNA POLYMERASE EPSILON SUBUNIT 3"/>
    <property type="match status" value="1"/>
</dbReference>
<evidence type="ECO:0000313" key="7">
    <source>
        <dbReference type="EMBL" id="ORX91716.1"/>
    </source>
</evidence>
<dbReference type="InterPro" id="IPR051377">
    <property type="entry name" value="DNA_Pol-Epsilon_Subunit"/>
</dbReference>
<evidence type="ECO:0000313" key="8">
    <source>
        <dbReference type="Proteomes" id="UP000193498"/>
    </source>
</evidence>
<dbReference type="SUPFAM" id="SSF47113">
    <property type="entry name" value="Histone-fold"/>
    <property type="match status" value="1"/>
</dbReference>
<feature type="region of interest" description="Disordered" evidence="5">
    <location>
        <begin position="93"/>
        <end position="167"/>
    </location>
</feature>
<dbReference type="Proteomes" id="UP000193498">
    <property type="component" value="Unassembled WGS sequence"/>
</dbReference>
<dbReference type="InterPro" id="IPR009072">
    <property type="entry name" value="Histone-fold"/>
</dbReference>
<dbReference type="InterPro" id="IPR003958">
    <property type="entry name" value="CBFA_NFYB_domain"/>
</dbReference>
<dbReference type="OrthoDB" id="1707486at2759"/>
<dbReference type="InParanoid" id="A0A1Y1Y1W4"/>
<protein>
    <recommendedName>
        <fullName evidence="3">DNA polymerase epsilon subunit D</fullName>
    </recommendedName>
    <alternativeName>
        <fullName evidence="4">DNA polymerase II subunit D</fullName>
    </alternativeName>
</protein>
<keyword evidence="2" id="KW-0539">Nucleus</keyword>
<dbReference type="CDD" id="cd22928">
    <property type="entry name" value="HFD_POLE3_DPB4"/>
    <property type="match status" value="1"/>
</dbReference>
<evidence type="ECO:0000259" key="6">
    <source>
        <dbReference type="Pfam" id="PF00808"/>
    </source>
</evidence>
<dbReference type="PANTHER" id="PTHR46172">
    <property type="entry name" value="DNA POLYMERASE EPSILON SUBUNIT 3"/>
    <property type="match status" value="1"/>
</dbReference>
<dbReference type="GO" id="GO:0008623">
    <property type="term" value="C:CHRAC"/>
    <property type="evidence" value="ECO:0007669"/>
    <property type="project" value="TreeGrafter"/>
</dbReference>
<comment type="caution">
    <text evidence="7">The sequence shown here is derived from an EMBL/GenBank/DDBJ whole genome shotgun (WGS) entry which is preliminary data.</text>
</comment>
<evidence type="ECO:0000256" key="3">
    <source>
        <dbReference type="ARBA" id="ARBA00039775"/>
    </source>
</evidence>
<accession>A0A1Y1Y1W4</accession>
<dbReference type="Pfam" id="PF00808">
    <property type="entry name" value="CBFD_NFYB_HMF"/>
    <property type="match status" value="1"/>
</dbReference>
<organism evidence="7 8">
    <name type="scientific">Basidiobolus meristosporus CBS 931.73</name>
    <dbReference type="NCBI Taxonomy" id="1314790"/>
    <lineage>
        <taxon>Eukaryota</taxon>
        <taxon>Fungi</taxon>
        <taxon>Fungi incertae sedis</taxon>
        <taxon>Zoopagomycota</taxon>
        <taxon>Entomophthoromycotina</taxon>
        <taxon>Basidiobolomycetes</taxon>
        <taxon>Basidiobolales</taxon>
        <taxon>Basidiobolaceae</taxon>
        <taxon>Basidiobolus</taxon>
    </lineage>
</organism>
<evidence type="ECO:0000256" key="4">
    <source>
        <dbReference type="ARBA" id="ARBA00042096"/>
    </source>
</evidence>
<gene>
    <name evidence="7" type="ORF">K493DRAFT_317085</name>
</gene>
<dbReference type="Gene3D" id="1.10.20.10">
    <property type="entry name" value="Histone, subunit A"/>
    <property type="match status" value="1"/>
</dbReference>
<evidence type="ECO:0000256" key="2">
    <source>
        <dbReference type="ARBA" id="ARBA00023242"/>
    </source>
</evidence>
<dbReference type="GO" id="GO:0031507">
    <property type="term" value="P:heterochromatin formation"/>
    <property type="evidence" value="ECO:0007669"/>
    <property type="project" value="TreeGrafter"/>
</dbReference>
<comment type="subcellular location">
    <subcellularLocation>
        <location evidence="1">Nucleus</location>
    </subcellularLocation>
</comment>
<proteinExistence type="predicted"/>
<evidence type="ECO:0000256" key="1">
    <source>
        <dbReference type="ARBA" id="ARBA00004123"/>
    </source>
</evidence>